<dbReference type="PANTHER" id="PTHR24220:SF470">
    <property type="entry name" value="CELL DIVISION ATP-BINDING PROTEIN FTSE"/>
    <property type="match status" value="1"/>
</dbReference>
<dbReference type="Proteomes" id="UP000238385">
    <property type="component" value="Unassembled WGS sequence"/>
</dbReference>
<evidence type="ECO:0000313" key="14">
    <source>
        <dbReference type="Proteomes" id="UP000238385"/>
    </source>
</evidence>
<dbReference type="InterPro" id="IPR005286">
    <property type="entry name" value="Cell_div_FtsE"/>
</dbReference>
<dbReference type="RefSeq" id="WP_106670470.1">
    <property type="nucleotide sequence ID" value="NZ_BMFE01000001.1"/>
</dbReference>
<dbReference type="InterPro" id="IPR015854">
    <property type="entry name" value="ABC_transpr_LolD-like"/>
</dbReference>
<dbReference type="InterPro" id="IPR027417">
    <property type="entry name" value="P-loop_NTPase"/>
</dbReference>
<dbReference type="InterPro" id="IPR003439">
    <property type="entry name" value="ABC_transporter-like_ATP-bd"/>
</dbReference>
<dbReference type="GO" id="GO:0022857">
    <property type="term" value="F:transmembrane transporter activity"/>
    <property type="evidence" value="ECO:0007669"/>
    <property type="project" value="TreeGrafter"/>
</dbReference>
<keyword evidence="10 11" id="KW-0131">Cell cycle</keyword>
<evidence type="ECO:0000256" key="6">
    <source>
        <dbReference type="ARBA" id="ARBA00022618"/>
    </source>
</evidence>
<evidence type="ECO:0000256" key="5">
    <source>
        <dbReference type="ARBA" id="ARBA00022475"/>
    </source>
</evidence>
<evidence type="ECO:0000259" key="12">
    <source>
        <dbReference type="PROSITE" id="PS50893"/>
    </source>
</evidence>
<evidence type="ECO:0000256" key="1">
    <source>
        <dbReference type="ARBA" id="ARBA00002579"/>
    </source>
</evidence>
<dbReference type="SMART" id="SM00382">
    <property type="entry name" value="AAA"/>
    <property type="match status" value="1"/>
</dbReference>
<gene>
    <name evidence="11 13" type="primary">ftsE</name>
    <name evidence="13" type="ORF">C7H08_03925</name>
</gene>
<keyword evidence="14" id="KW-1185">Reference proteome</keyword>
<dbReference type="GO" id="GO:0051301">
    <property type="term" value="P:cell division"/>
    <property type="evidence" value="ECO:0007669"/>
    <property type="project" value="UniProtKB-UniRule"/>
</dbReference>
<dbReference type="InterPro" id="IPR017871">
    <property type="entry name" value="ABC_transporter-like_CS"/>
</dbReference>
<proteinExistence type="inferred from homology"/>
<accession>A0A2T1KHM1</accession>
<evidence type="ECO:0000313" key="13">
    <source>
        <dbReference type="EMBL" id="PSF09639.1"/>
    </source>
</evidence>
<organism evidence="13 14">
    <name type="scientific">Marinobacter halophilus</name>
    <dbReference type="NCBI Taxonomy" id="1323740"/>
    <lineage>
        <taxon>Bacteria</taxon>
        <taxon>Pseudomonadati</taxon>
        <taxon>Pseudomonadota</taxon>
        <taxon>Gammaproteobacteria</taxon>
        <taxon>Pseudomonadales</taxon>
        <taxon>Marinobacteraceae</taxon>
        <taxon>Marinobacter</taxon>
    </lineage>
</organism>
<evidence type="ECO:0000256" key="7">
    <source>
        <dbReference type="ARBA" id="ARBA00022741"/>
    </source>
</evidence>
<evidence type="ECO:0000256" key="3">
    <source>
        <dbReference type="ARBA" id="ARBA00005417"/>
    </source>
</evidence>
<dbReference type="GO" id="GO:0016887">
    <property type="term" value="F:ATP hydrolysis activity"/>
    <property type="evidence" value="ECO:0007669"/>
    <property type="project" value="InterPro"/>
</dbReference>
<dbReference type="OrthoDB" id="9802264at2"/>
<evidence type="ECO:0000256" key="8">
    <source>
        <dbReference type="ARBA" id="ARBA00022840"/>
    </source>
</evidence>
<evidence type="ECO:0000256" key="11">
    <source>
        <dbReference type="RuleBase" id="RU365094"/>
    </source>
</evidence>
<dbReference type="Gene3D" id="3.40.50.300">
    <property type="entry name" value="P-loop containing nucleotide triphosphate hydrolases"/>
    <property type="match status" value="1"/>
</dbReference>
<dbReference type="GO" id="GO:0005524">
    <property type="term" value="F:ATP binding"/>
    <property type="evidence" value="ECO:0007669"/>
    <property type="project" value="UniProtKB-UniRule"/>
</dbReference>
<dbReference type="PANTHER" id="PTHR24220">
    <property type="entry name" value="IMPORT ATP-BINDING PROTEIN"/>
    <property type="match status" value="1"/>
</dbReference>
<keyword evidence="9 11" id="KW-0472">Membrane</keyword>
<comment type="similarity">
    <text evidence="3 11">Belongs to the ABC transporter superfamily.</text>
</comment>
<keyword evidence="6 11" id="KW-0132">Cell division</keyword>
<feature type="domain" description="ABC transporter" evidence="12">
    <location>
        <begin position="2"/>
        <end position="227"/>
    </location>
</feature>
<dbReference type="InterPro" id="IPR003593">
    <property type="entry name" value="AAA+_ATPase"/>
</dbReference>
<evidence type="ECO:0000256" key="2">
    <source>
        <dbReference type="ARBA" id="ARBA00004202"/>
    </source>
</evidence>
<keyword evidence="7 11" id="KW-0547">Nucleotide-binding</keyword>
<dbReference type="NCBIfam" id="TIGR02673">
    <property type="entry name" value="FtsE"/>
    <property type="match status" value="1"/>
</dbReference>
<dbReference type="PROSITE" id="PS50893">
    <property type="entry name" value="ABC_TRANSPORTER_2"/>
    <property type="match status" value="1"/>
</dbReference>
<evidence type="ECO:0000256" key="4">
    <source>
        <dbReference type="ARBA" id="ARBA00020019"/>
    </source>
</evidence>
<evidence type="ECO:0000256" key="10">
    <source>
        <dbReference type="ARBA" id="ARBA00023306"/>
    </source>
</evidence>
<keyword evidence="8 11" id="KW-0067">ATP-binding</keyword>
<keyword evidence="5 11" id="KW-1003">Cell membrane</keyword>
<comment type="subunit">
    <text evidence="11">Homodimer. Forms a membrane-associated complex with FtsX.</text>
</comment>
<dbReference type="FunFam" id="3.40.50.300:FF:000056">
    <property type="entry name" value="Cell division ATP-binding protein FtsE"/>
    <property type="match status" value="1"/>
</dbReference>
<dbReference type="Pfam" id="PF00005">
    <property type="entry name" value="ABC_tran"/>
    <property type="match status" value="1"/>
</dbReference>
<comment type="subcellular location">
    <subcellularLocation>
        <location evidence="11">Cell inner membrane</location>
        <topology evidence="11">Peripheral membrane protein</topology>
        <orientation evidence="11">Cytoplasmic side</orientation>
    </subcellularLocation>
    <subcellularLocation>
        <location evidence="2">Cell membrane</location>
        <topology evidence="2">Peripheral membrane protein</topology>
    </subcellularLocation>
</comment>
<reference evidence="13 14" key="1">
    <citation type="submission" date="2018-03" db="EMBL/GenBank/DDBJ databases">
        <title>Marinobacter brunus sp. nov., a marine bacterium of Gamma-proteobacteria isolated from the surface seawater of the South China Sea.</title>
        <authorList>
            <person name="Cheng H."/>
            <person name="Wu Y.-H."/>
            <person name="Xamxidin M."/>
            <person name="Xu X.-W."/>
        </authorList>
    </citation>
    <scope>NUCLEOTIDE SEQUENCE [LARGE SCALE GENOMIC DNA]</scope>
    <source>
        <strain evidence="13 14">JCM 30472</strain>
    </source>
</reference>
<name>A0A2T1KHM1_9GAMM</name>
<evidence type="ECO:0000256" key="9">
    <source>
        <dbReference type="ARBA" id="ARBA00023136"/>
    </source>
</evidence>
<dbReference type="AlphaFoldDB" id="A0A2T1KHM1"/>
<dbReference type="GO" id="GO:0005886">
    <property type="term" value="C:plasma membrane"/>
    <property type="evidence" value="ECO:0007669"/>
    <property type="project" value="UniProtKB-SubCell"/>
</dbReference>
<sequence>MIEFRQVTKRYDSDHTALRQVNFHLDRGELAFLTGHSGAGKSTLLKLIMVMERPTAGEVVVGGQQLNSLPKRQIPYIRRHIGVVFQNHQLLFDRSVYDNVAMPLEVMGASPRDIGRRVRAALDKVGLLNKEKMNPLQLSGGEQQRVGIARAVVNKPPVLLADEPTGNLDPALSADIMKLFTEFSQVGVTVLIATHDIALINEMGRRQLTLDHGRLVTSGSGTASGGVSG</sequence>
<protein>
    <recommendedName>
        <fullName evidence="4 11">Cell division ATP-binding protein FtsE</fullName>
    </recommendedName>
</protein>
<dbReference type="PROSITE" id="PS00211">
    <property type="entry name" value="ABC_TRANSPORTER_1"/>
    <property type="match status" value="1"/>
</dbReference>
<comment type="caution">
    <text evidence="13">The sequence shown here is derived from an EMBL/GenBank/DDBJ whole genome shotgun (WGS) entry which is preliminary data.</text>
</comment>
<dbReference type="SUPFAM" id="SSF52540">
    <property type="entry name" value="P-loop containing nucleoside triphosphate hydrolases"/>
    <property type="match status" value="1"/>
</dbReference>
<dbReference type="EMBL" id="PXNN01000005">
    <property type="protein sequence ID" value="PSF09639.1"/>
    <property type="molecule type" value="Genomic_DNA"/>
</dbReference>
<comment type="function">
    <text evidence="1">Part of the ABC transporter FtsEX involved in cellular division. Important for assembly or stability of the septal ring.</text>
</comment>